<evidence type="ECO:0000259" key="3">
    <source>
        <dbReference type="SMART" id="SM00563"/>
    </source>
</evidence>
<accession>A0A9P8QA99</accession>
<dbReference type="GO" id="GO:0004366">
    <property type="term" value="F:glycerol-3-phosphate O-acyltransferase activity"/>
    <property type="evidence" value="ECO:0007669"/>
    <property type="project" value="TreeGrafter"/>
</dbReference>
<dbReference type="PANTHER" id="PTHR31605">
    <property type="entry name" value="GLYCEROL-3-PHOSPHATE O-ACYLTRANSFERASE 1"/>
    <property type="match status" value="1"/>
</dbReference>
<sequence length="712" mass="80020">MTLPTKDRETKSNSTSLKDTKSTDTIQDPYVEPSFFTKLAYDLTVFFLSFVFNCFFREIRPRGAFRIPQQGPVIFVAGPHANQFVDPGILLKQVREETKRRVSFLIAASSLKISGISQLARLALSIPVKRAQDNLKVATGTIELDATNPLKIIGHGTKFTQEAMVKGLLGLPQSQGNVEVSQIINDEELLIRKEFKPKAAKILSQPTSFKLADKIDQHEVYEKVYAHLRHGQCIGIFPEGGSHDRTDLLPLKAGVAIMALGAMAHNNDNLAEGEDYCDVKIVPCGMNYFHAHKFRSRAVIEFGQPITIPKELVAKYKNPETAKAAVSELLEIVEDGLRAVTVTCPDYETLMCVQAARRLYTNEAQIPIPFLVEWNRRLVKGYEHFKDDPAIKASKERILKYNENLKNLNLPDHEVERAQLNYFKNLFILLHRTVKLVTLIILASPGFLLFTPVFVVGKWYSGKKQKTALANSVVKIQATDVIATWKILIGMGLAPLLYIFYSVLGLWYFESHYGATSNLIKRLLVFFTIYWSSATVTYSALIIGDTGMDIFKSIRPIYLSLVKPSILQELKAQREELKLEIIEAVNKFGPILFKDFDHLKSLDYDEQVEDLKTKRMKRLQERRRAERKNVDSAASASDSDSISNASLFNDTSDAESGYDSETSYSERSRSGSLGSIAEAITDIQSSSAVSGKIIDALRERRNTIAKEEEDVQ</sequence>
<feature type="transmembrane region" description="Helical" evidence="2">
    <location>
        <begin position="481"/>
        <end position="503"/>
    </location>
</feature>
<dbReference type="AlphaFoldDB" id="A0A9P8QA99"/>
<keyword evidence="2" id="KW-0472">Membrane</keyword>
<proteinExistence type="predicted"/>
<dbReference type="PANTHER" id="PTHR31605:SF0">
    <property type="entry name" value="GLYCEROL-3-PHOSPHATE O-ACYLTRANSFERASE 1"/>
    <property type="match status" value="1"/>
</dbReference>
<evidence type="ECO:0000313" key="5">
    <source>
        <dbReference type="Proteomes" id="UP000774326"/>
    </source>
</evidence>
<feature type="compositionally biased region" description="Low complexity" evidence="1">
    <location>
        <begin position="631"/>
        <end position="646"/>
    </location>
</feature>
<dbReference type="GO" id="GO:0008654">
    <property type="term" value="P:phospholipid biosynthetic process"/>
    <property type="evidence" value="ECO:0007669"/>
    <property type="project" value="TreeGrafter"/>
</dbReference>
<feature type="region of interest" description="Disordered" evidence="1">
    <location>
        <begin position="619"/>
        <end position="671"/>
    </location>
</feature>
<dbReference type="Pfam" id="PF01553">
    <property type="entry name" value="Acyltransferase"/>
    <property type="match status" value="1"/>
</dbReference>
<evidence type="ECO:0000313" key="4">
    <source>
        <dbReference type="EMBL" id="KAH3685769.1"/>
    </source>
</evidence>
<feature type="compositionally biased region" description="Basic and acidic residues" evidence="1">
    <location>
        <begin position="1"/>
        <end position="11"/>
    </location>
</feature>
<dbReference type="SUPFAM" id="SSF69593">
    <property type="entry name" value="Glycerol-3-phosphate (1)-acyltransferase"/>
    <property type="match status" value="1"/>
</dbReference>
<keyword evidence="2" id="KW-1133">Transmembrane helix</keyword>
<protein>
    <recommendedName>
        <fullName evidence="3">Phospholipid/glycerol acyltransferase domain-containing protein</fullName>
    </recommendedName>
</protein>
<reference evidence="4" key="2">
    <citation type="submission" date="2021-01" db="EMBL/GenBank/DDBJ databases">
        <authorList>
            <person name="Schikora-Tamarit M.A."/>
        </authorList>
    </citation>
    <scope>NUCLEOTIDE SEQUENCE</scope>
    <source>
        <strain evidence="4">CBS2887</strain>
    </source>
</reference>
<feature type="compositionally biased region" description="Basic and acidic residues" evidence="1">
    <location>
        <begin position="619"/>
        <end position="630"/>
    </location>
</feature>
<reference evidence="4" key="1">
    <citation type="journal article" date="2021" name="Open Biol.">
        <title>Shared evolutionary footprints suggest mitochondrial oxidative damage underlies multiple complex I losses in fungi.</title>
        <authorList>
            <person name="Schikora-Tamarit M.A."/>
            <person name="Marcet-Houben M."/>
            <person name="Nosek J."/>
            <person name="Gabaldon T."/>
        </authorList>
    </citation>
    <scope>NUCLEOTIDE SEQUENCE</scope>
    <source>
        <strain evidence="4">CBS2887</strain>
    </source>
</reference>
<feature type="transmembrane region" description="Helical" evidence="2">
    <location>
        <begin position="39"/>
        <end position="56"/>
    </location>
</feature>
<evidence type="ECO:0000256" key="2">
    <source>
        <dbReference type="SAM" id="Phobius"/>
    </source>
</evidence>
<feature type="domain" description="Phospholipid/glycerol acyltransferase" evidence="3">
    <location>
        <begin position="74"/>
        <end position="289"/>
    </location>
</feature>
<dbReference type="SMART" id="SM00563">
    <property type="entry name" value="PlsC"/>
    <property type="match status" value="1"/>
</dbReference>
<feature type="transmembrane region" description="Helical" evidence="2">
    <location>
        <begin position="523"/>
        <end position="543"/>
    </location>
</feature>
<keyword evidence="2" id="KW-0812">Transmembrane</keyword>
<dbReference type="GO" id="GO:0016287">
    <property type="term" value="F:glycerone-phosphate O-acyltransferase activity"/>
    <property type="evidence" value="ECO:0007669"/>
    <property type="project" value="TreeGrafter"/>
</dbReference>
<name>A0A9P8QA99_WICPI</name>
<feature type="transmembrane region" description="Helical" evidence="2">
    <location>
        <begin position="436"/>
        <end position="460"/>
    </location>
</feature>
<gene>
    <name evidence="4" type="ORF">WICPIJ_003259</name>
</gene>
<dbReference type="CDD" id="cd07992">
    <property type="entry name" value="LPLAT_AAK14816-like"/>
    <property type="match status" value="1"/>
</dbReference>
<feature type="region of interest" description="Disordered" evidence="1">
    <location>
        <begin position="1"/>
        <end position="23"/>
    </location>
</feature>
<keyword evidence="5" id="KW-1185">Reference proteome</keyword>
<dbReference type="InterPro" id="IPR002123">
    <property type="entry name" value="Plipid/glycerol_acylTrfase"/>
</dbReference>
<evidence type="ECO:0000256" key="1">
    <source>
        <dbReference type="SAM" id="MobiDB-lite"/>
    </source>
</evidence>
<comment type="caution">
    <text evidence="4">The sequence shown here is derived from an EMBL/GenBank/DDBJ whole genome shotgun (WGS) entry which is preliminary data.</text>
</comment>
<organism evidence="4 5">
    <name type="scientific">Wickerhamomyces pijperi</name>
    <name type="common">Yeast</name>
    <name type="synonym">Pichia pijperi</name>
    <dbReference type="NCBI Taxonomy" id="599730"/>
    <lineage>
        <taxon>Eukaryota</taxon>
        <taxon>Fungi</taxon>
        <taxon>Dikarya</taxon>
        <taxon>Ascomycota</taxon>
        <taxon>Saccharomycotina</taxon>
        <taxon>Saccharomycetes</taxon>
        <taxon>Phaffomycetales</taxon>
        <taxon>Wickerhamomycetaceae</taxon>
        <taxon>Wickerhamomyces</taxon>
    </lineage>
</organism>
<dbReference type="Proteomes" id="UP000774326">
    <property type="component" value="Unassembled WGS sequence"/>
</dbReference>
<dbReference type="InterPro" id="IPR052744">
    <property type="entry name" value="GPAT/DAPAT"/>
</dbReference>
<dbReference type="OrthoDB" id="2427554at2759"/>
<dbReference type="EMBL" id="JAEUBG010001795">
    <property type="protein sequence ID" value="KAH3685769.1"/>
    <property type="molecule type" value="Genomic_DNA"/>
</dbReference>